<reference evidence="1" key="1">
    <citation type="submission" date="2021-01" db="EMBL/GenBank/DDBJ databases">
        <authorList>
            <person name="Corre E."/>
            <person name="Pelletier E."/>
            <person name="Niang G."/>
            <person name="Scheremetjew M."/>
            <person name="Finn R."/>
            <person name="Kale V."/>
            <person name="Holt S."/>
            <person name="Cochrane G."/>
            <person name="Meng A."/>
            <person name="Brown T."/>
            <person name="Cohen L."/>
        </authorList>
    </citation>
    <scope>NUCLEOTIDE SEQUENCE</scope>
    <source>
        <strain evidence="1">CCMP281</strain>
    </source>
</reference>
<sequence>MGKSESMAPCTLPLRGSSLGRWHNSTHGMRFDLEQCRLRRFDSSSARRCLSGRNMVLVGQSWTRYIYMSLVYLLDQGKPPTYGRGSPSVCWEKSWAMPKNESWPDWLEATGLNQSETDSYSRLWLNFFHRTSTLFSSSGGHEVCDCSRRSFSAPHQENRFYERNGTRVSYIQSEGYSHVHGFADPRLGASVSELAAQLHWCSAGVCVLDSRQSGSSRRWAKDLLALMRDVIAPLAPDVLLWSSDTGGWPSCVPDTGLLKSVFAAGSAALRPGGVAFTKSRTPSRHGYKPYPPPQTSCFGAICGGVSGVPASNESCFREQAMREAGWELLDHFELIRSLYNFSMVEAYKGFVDPGHHDCFVTNEFVNLWLNRLCDENHLLP</sequence>
<protein>
    <submittedName>
        <fullName evidence="1">Uncharacterized protein</fullName>
    </submittedName>
</protein>
<dbReference type="AlphaFoldDB" id="A0A7S3BP90"/>
<name>A0A7S3BP90_9EUKA</name>
<accession>A0A7S3BP90</accession>
<gene>
    <name evidence="1" type="ORF">HERI1096_LOCUS33699</name>
</gene>
<proteinExistence type="predicted"/>
<organism evidence="1">
    <name type="scientific">Haptolina ericina</name>
    <dbReference type="NCBI Taxonomy" id="156174"/>
    <lineage>
        <taxon>Eukaryota</taxon>
        <taxon>Haptista</taxon>
        <taxon>Haptophyta</taxon>
        <taxon>Prymnesiophyceae</taxon>
        <taxon>Prymnesiales</taxon>
        <taxon>Prymnesiaceae</taxon>
        <taxon>Haptolina</taxon>
    </lineage>
</organism>
<evidence type="ECO:0000313" key="1">
    <source>
        <dbReference type="EMBL" id="CAE0141217.1"/>
    </source>
</evidence>
<dbReference type="EMBL" id="HBHX01060937">
    <property type="protein sequence ID" value="CAE0141217.1"/>
    <property type="molecule type" value="Transcribed_RNA"/>
</dbReference>